<keyword evidence="3" id="KW-1185">Reference proteome</keyword>
<proteinExistence type="predicted"/>
<evidence type="ECO:0000313" key="3">
    <source>
        <dbReference type="Proteomes" id="UP000233551"/>
    </source>
</evidence>
<comment type="caution">
    <text evidence="2">The sequence shown here is derived from an EMBL/GenBank/DDBJ whole genome shotgun (WGS) entry which is preliminary data.</text>
</comment>
<dbReference type="AlphaFoldDB" id="A0A2I0K4E6"/>
<gene>
    <name evidence="2" type="ORF">CRG98_016642</name>
</gene>
<name>A0A2I0K4E6_PUNGR</name>
<dbReference type="EMBL" id="PGOL01000914">
    <property type="protein sequence ID" value="PKI63003.1"/>
    <property type="molecule type" value="Genomic_DNA"/>
</dbReference>
<evidence type="ECO:0000256" key="1">
    <source>
        <dbReference type="SAM" id="MobiDB-lite"/>
    </source>
</evidence>
<reference evidence="2 3" key="1">
    <citation type="submission" date="2017-11" db="EMBL/GenBank/DDBJ databases">
        <title>De-novo sequencing of pomegranate (Punica granatum L.) genome.</title>
        <authorList>
            <person name="Akparov Z."/>
            <person name="Amiraslanov A."/>
            <person name="Hajiyeva S."/>
            <person name="Abbasov M."/>
            <person name="Kaur K."/>
            <person name="Hamwieh A."/>
            <person name="Solovyev V."/>
            <person name="Salamov A."/>
            <person name="Braich B."/>
            <person name="Kosarev P."/>
            <person name="Mahmoud A."/>
            <person name="Hajiyev E."/>
            <person name="Babayeva S."/>
            <person name="Izzatullayeva V."/>
            <person name="Mammadov A."/>
            <person name="Mammadov A."/>
            <person name="Sharifova S."/>
            <person name="Ojaghi J."/>
            <person name="Eynullazada K."/>
            <person name="Bayramov B."/>
            <person name="Abdulazimova A."/>
            <person name="Shahmuradov I."/>
        </authorList>
    </citation>
    <scope>NUCLEOTIDE SEQUENCE [LARGE SCALE GENOMIC DNA]</scope>
    <source>
        <strain evidence="3">cv. AG2017</strain>
        <tissue evidence="2">Leaf</tissue>
    </source>
</reference>
<sequence length="99" mass="10301">SPPQNRSSAAANSPNTGSPAGAPPRLNQQLGLVNLLDELRSELLLLLHIVGGLVAISGGDFGEAVALILRQGDGAGESGSRFRLDGLVTELDTRWRLTS</sequence>
<organism evidence="2 3">
    <name type="scientific">Punica granatum</name>
    <name type="common">Pomegranate</name>
    <dbReference type="NCBI Taxonomy" id="22663"/>
    <lineage>
        <taxon>Eukaryota</taxon>
        <taxon>Viridiplantae</taxon>
        <taxon>Streptophyta</taxon>
        <taxon>Embryophyta</taxon>
        <taxon>Tracheophyta</taxon>
        <taxon>Spermatophyta</taxon>
        <taxon>Magnoliopsida</taxon>
        <taxon>eudicotyledons</taxon>
        <taxon>Gunneridae</taxon>
        <taxon>Pentapetalae</taxon>
        <taxon>rosids</taxon>
        <taxon>malvids</taxon>
        <taxon>Myrtales</taxon>
        <taxon>Lythraceae</taxon>
        <taxon>Punica</taxon>
    </lineage>
</organism>
<feature type="non-terminal residue" evidence="2">
    <location>
        <position position="1"/>
    </location>
</feature>
<evidence type="ECO:0000313" key="2">
    <source>
        <dbReference type="EMBL" id="PKI63003.1"/>
    </source>
</evidence>
<protein>
    <submittedName>
        <fullName evidence="2">Uncharacterized protein</fullName>
    </submittedName>
</protein>
<feature type="compositionally biased region" description="Polar residues" evidence="1">
    <location>
        <begin position="1"/>
        <end position="18"/>
    </location>
</feature>
<accession>A0A2I0K4E6</accession>
<feature type="region of interest" description="Disordered" evidence="1">
    <location>
        <begin position="1"/>
        <end position="25"/>
    </location>
</feature>
<dbReference type="Proteomes" id="UP000233551">
    <property type="component" value="Unassembled WGS sequence"/>
</dbReference>